<reference evidence="2" key="1">
    <citation type="journal article" date="2020" name="Stud. Mycol.">
        <title>101 Dothideomycetes genomes: a test case for predicting lifestyles and emergence of pathogens.</title>
        <authorList>
            <person name="Haridas S."/>
            <person name="Albert R."/>
            <person name="Binder M."/>
            <person name="Bloem J."/>
            <person name="Labutti K."/>
            <person name="Salamov A."/>
            <person name="Andreopoulos B."/>
            <person name="Baker S."/>
            <person name="Barry K."/>
            <person name="Bills G."/>
            <person name="Bluhm B."/>
            <person name="Cannon C."/>
            <person name="Castanera R."/>
            <person name="Culley D."/>
            <person name="Daum C."/>
            <person name="Ezra D."/>
            <person name="Gonzalez J."/>
            <person name="Henrissat B."/>
            <person name="Kuo A."/>
            <person name="Liang C."/>
            <person name="Lipzen A."/>
            <person name="Lutzoni F."/>
            <person name="Magnuson J."/>
            <person name="Mondo S."/>
            <person name="Nolan M."/>
            <person name="Ohm R."/>
            <person name="Pangilinan J."/>
            <person name="Park H.-J."/>
            <person name="Ramirez L."/>
            <person name="Alfaro M."/>
            <person name="Sun H."/>
            <person name="Tritt A."/>
            <person name="Yoshinaga Y."/>
            <person name="Zwiers L.-H."/>
            <person name="Turgeon B."/>
            <person name="Goodwin S."/>
            <person name="Spatafora J."/>
            <person name="Crous P."/>
            <person name="Grigoriev I."/>
        </authorList>
    </citation>
    <scope>NUCLEOTIDE SEQUENCE</scope>
    <source>
        <strain evidence="2">CBS 675.92</strain>
    </source>
</reference>
<accession>A0A6A5TK32</accession>
<evidence type="ECO:0000313" key="2">
    <source>
        <dbReference type="EMBL" id="KAF1952042.1"/>
    </source>
</evidence>
<dbReference type="Proteomes" id="UP000800035">
    <property type="component" value="Unassembled WGS sequence"/>
</dbReference>
<sequence>MDSPPPLPSPSPSTTLIPPIVPNLPLFDETISLDYYIRRALPFTIRAKLPINIFTPSSWIPPPTLHRGVKNRILLFSGSFNPPHIGHKQLLVHAFFRSAYDNVRAAIIMPAGSRSLEKKLKTKNENALNRLREMLQWGTDDEIAQVDIDAEPLTLPRSTRANLWADSLLSPWCWMARHGHECWTAIFAIEELARNDGFDVEFIMIGGPDYV</sequence>
<gene>
    <name evidence="2" type="ORF">CC80DRAFT_423250</name>
</gene>
<proteinExistence type="predicted"/>
<dbReference type="InterPro" id="IPR004821">
    <property type="entry name" value="Cyt_trans-like"/>
</dbReference>
<dbReference type="InterPro" id="IPR014729">
    <property type="entry name" value="Rossmann-like_a/b/a_fold"/>
</dbReference>
<organism evidence="2 3">
    <name type="scientific">Byssothecium circinans</name>
    <dbReference type="NCBI Taxonomy" id="147558"/>
    <lineage>
        <taxon>Eukaryota</taxon>
        <taxon>Fungi</taxon>
        <taxon>Dikarya</taxon>
        <taxon>Ascomycota</taxon>
        <taxon>Pezizomycotina</taxon>
        <taxon>Dothideomycetes</taxon>
        <taxon>Pleosporomycetidae</taxon>
        <taxon>Pleosporales</taxon>
        <taxon>Massarineae</taxon>
        <taxon>Massarinaceae</taxon>
        <taxon>Byssothecium</taxon>
    </lineage>
</organism>
<dbReference type="SUPFAM" id="SSF52374">
    <property type="entry name" value="Nucleotidylyl transferase"/>
    <property type="match status" value="2"/>
</dbReference>
<dbReference type="EMBL" id="ML977013">
    <property type="protein sequence ID" value="KAF1952042.1"/>
    <property type="molecule type" value="Genomic_DNA"/>
</dbReference>
<keyword evidence="3" id="KW-1185">Reference proteome</keyword>
<protein>
    <recommendedName>
        <fullName evidence="1">Cytidyltransferase-like domain-containing protein</fullName>
    </recommendedName>
</protein>
<feature type="domain" description="Cytidyltransferase-like" evidence="1">
    <location>
        <begin position="75"/>
        <end position="145"/>
    </location>
</feature>
<dbReference type="AlphaFoldDB" id="A0A6A5TK32"/>
<dbReference type="Pfam" id="PF01467">
    <property type="entry name" value="CTP_transf_like"/>
    <property type="match status" value="1"/>
</dbReference>
<feature type="non-terminal residue" evidence="2">
    <location>
        <position position="211"/>
    </location>
</feature>
<dbReference type="GO" id="GO:0003824">
    <property type="term" value="F:catalytic activity"/>
    <property type="evidence" value="ECO:0007669"/>
    <property type="project" value="InterPro"/>
</dbReference>
<dbReference type="Gene3D" id="3.40.50.620">
    <property type="entry name" value="HUPs"/>
    <property type="match status" value="1"/>
</dbReference>
<evidence type="ECO:0000259" key="1">
    <source>
        <dbReference type="Pfam" id="PF01467"/>
    </source>
</evidence>
<name>A0A6A5TK32_9PLEO</name>
<dbReference type="OrthoDB" id="3558741at2759"/>
<evidence type="ECO:0000313" key="3">
    <source>
        <dbReference type="Proteomes" id="UP000800035"/>
    </source>
</evidence>